<protein>
    <submittedName>
        <fullName evidence="3">KICSTOR complex protein C12orf66-like</fullName>
    </submittedName>
    <submittedName>
        <fullName evidence="1">UPF0536 protein</fullName>
    </submittedName>
</protein>
<evidence type="ECO:0000313" key="1">
    <source>
        <dbReference type="EMBL" id="MBY74173.1"/>
    </source>
</evidence>
<dbReference type="SUPFAM" id="SSF158548">
    <property type="entry name" value="FLJ32549 domain-like"/>
    <property type="match status" value="1"/>
</dbReference>
<reference evidence="1" key="1">
    <citation type="submission" date="2018-04" db="EMBL/GenBank/DDBJ databases">
        <title>Transcriptome assembly of Sipha flava.</title>
        <authorList>
            <person name="Scully E.D."/>
            <person name="Geib S.M."/>
            <person name="Palmer N.A."/>
            <person name="Koch K."/>
            <person name="Bradshaw J."/>
            <person name="Heng-Moss T."/>
            <person name="Sarath G."/>
        </authorList>
    </citation>
    <scope>NUCLEOTIDE SEQUENCE</scope>
</reference>
<dbReference type="AlphaFoldDB" id="A0A2S2Q8W0"/>
<dbReference type="GO" id="GO:0061462">
    <property type="term" value="P:protein localization to lysosome"/>
    <property type="evidence" value="ECO:0007669"/>
    <property type="project" value="TreeGrafter"/>
</dbReference>
<dbReference type="EMBL" id="GGMS01004970">
    <property type="protein sequence ID" value="MBY74173.1"/>
    <property type="molecule type" value="Transcribed_RNA"/>
</dbReference>
<sequence>MQKSQEEIVRTFFAQLSQSNYDKAKDFMEKQRSVSLNNVWPKSLFDILCDFALAEKNYSDTNFEPAKNKMLARKEDENYLDFVYKTLFQDLEKLQAEVDDSFVTKLITSLLYYISVRLELLKFYDKLYEIGLSNNYINFGELVEIVERIQNEFQNLPPVDGVLRILHYELDCMKHLFKCHEHLQNWLYLESLLSLKKGSDAIILWEKCYQNKETWRFGSLFMSKNTLPALVLWFKRFKLMTVSKFTLYFYGVLLQQSTLQEMKNICNSCNLQFFTKMQQLQKKSEAQCVLLVFDTSELSNYRGPGYWSPVRDLVDPYIKYQIMLSFPKVPVKLDVLEKIISENNNKESTMNKIELITLENVAYLLMRVDVRITFIMFYTSKPKNEEREKANAFEFVSQLRCHRLFTSVNR</sequence>
<proteinExistence type="predicted"/>
<organism evidence="1">
    <name type="scientific">Sipha flava</name>
    <name type="common">yellow sugarcane aphid</name>
    <dbReference type="NCBI Taxonomy" id="143950"/>
    <lineage>
        <taxon>Eukaryota</taxon>
        <taxon>Metazoa</taxon>
        <taxon>Ecdysozoa</taxon>
        <taxon>Arthropoda</taxon>
        <taxon>Hexapoda</taxon>
        <taxon>Insecta</taxon>
        <taxon>Pterygota</taxon>
        <taxon>Neoptera</taxon>
        <taxon>Paraneoptera</taxon>
        <taxon>Hemiptera</taxon>
        <taxon>Sternorrhyncha</taxon>
        <taxon>Aphidomorpha</taxon>
        <taxon>Aphidoidea</taxon>
        <taxon>Aphididae</taxon>
        <taxon>Sipha</taxon>
    </lineage>
</organism>
<evidence type="ECO:0000313" key="2">
    <source>
        <dbReference type="Proteomes" id="UP000694846"/>
    </source>
</evidence>
<dbReference type="GeneID" id="112681212"/>
<dbReference type="OrthoDB" id="18134at2759"/>
<dbReference type="PANTHER" id="PTHR31581">
    <property type="entry name" value="KICSTOR COMPLEX PROTEIN C12ORF66"/>
    <property type="match status" value="1"/>
</dbReference>
<dbReference type="InterPro" id="IPR038060">
    <property type="entry name" value="C12orf66-like_central_sf"/>
</dbReference>
<dbReference type="GO" id="GO:0034198">
    <property type="term" value="P:cellular response to amino acid starvation"/>
    <property type="evidence" value="ECO:0007669"/>
    <property type="project" value="TreeGrafter"/>
</dbReference>
<gene>
    <name evidence="3" type="primary">LOC112681212</name>
    <name evidence="1" type="ORF">g.64555</name>
</gene>
<dbReference type="PANTHER" id="PTHR31581:SF1">
    <property type="entry name" value="KICSTOR SUBUNIT 2"/>
    <property type="match status" value="1"/>
</dbReference>
<dbReference type="InterPro" id="IPR018544">
    <property type="entry name" value="KICS_2"/>
</dbReference>
<dbReference type="GO" id="GO:0042149">
    <property type="term" value="P:cellular response to glucose starvation"/>
    <property type="evidence" value="ECO:0007669"/>
    <property type="project" value="TreeGrafter"/>
</dbReference>
<dbReference type="SUPFAM" id="SSF160651">
    <property type="entry name" value="FLJ32549 C-terminal domain-like"/>
    <property type="match status" value="1"/>
</dbReference>
<dbReference type="Gene3D" id="1.10.3450.30">
    <property type="match status" value="1"/>
</dbReference>
<evidence type="ECO:0000313" key="3">
    <source>
        <dbReference type="RefSeq" id="XP_025407261.1"/>
    </source>
</evidence>
<dbReference type="Proteomes" id="UP000694846">
    <property type="component" value="Unplaced"/>
</dbReference>
<accession>A0A2S2Q8W0</accession>
<name>A0A2S2Q8W0_9HEMI</name>
<dbReference type="RefSeq" id="XP_025407261.1">
    <property type="nucleotide sequence ID" value="XM_025551476.1"/>
</dbReference>
<keyword evidence="2" id="KW-1185">Reference proteome</keyword>
<reference evidence="3" key="2">
    <citation type="submission" date="2025-04" db="UniProtKB">
        <authorList>
            <consortium name="RefSeq"/>
        </authorList>
    </citation>
    <scope>IDENTIFICATION</scope>
    <source>
        <tissue evidence="3">Whole body</tissue>
    </source>
</reference>
<dbReference type="GO" id="GO:1904262">
    <property type="term" value="P:negative regulation of TORC1 signaling"/>
    <property type="evidence" value="ECO:0007669"/>
    <property type="project" value="TreeGrafter"/>
</dbReference>
<dbReference type="Pfam" id="PF09404">
    <property type="entry name" value="C12orf66_like"/>
    <property type="match status" value="1"/>
</dbReference>